<dbReference type="GeneID" id="33556553"/>
<proteinExistence type="predicted"/>
<feature type="transmembrane region" description="Helical" evidence="6">
    <location>
        <begin position="181"/>
        <end position="199"/>
    </location>
</feature>
<dbReference type="PANTHER" id="PTHR12570:SF82">
    <property type="entry name" value="NIPA-LIKE PROTEIN 3"/>
    <property type="match status" value="1"/>
</dbReference>
<reference evidence="7 8" key="1">
    <citation type="submission" date="2017-03" db="EMBL/GenBank/DDBJ databases">
        <title>Widespread Adenine N6-methylation of Active Genes in Fungi.</title>
        <authorList>
            <consortium name="DOE Joint Genome Institute"/>
            <person name="Mondo S.J."/>
            <person name="Dannebaum R.O."/>
            <person name="Kuo R.C."/>
            <person name="Louie K.B."/>
            <person name="Bewick A.J."/>
            <person name="Labutti K."/>
            <person name="Haridas S."/>
            <person name="Kuo A."/>
            <person name="Salamov A."/>
            <person name="Ahrendt S.R."/>
            <person name="Lau R."/>
            <person name="Bowen B.P."/>
            <person name="Lipzen A."/>
            <person name="Sullivan W."/>
            <person name="Andreopoulos W.B."/>
            <person name="Clum A."/>
            <person name="Lindquist E."/>
            <person name="Daum C."/>
            <person name="Northen T.R."/>
            <person name="Ramamoorthy G."/>
            <person name="Schmitz R.J."/>
            <person name="Gryganskyi A."/>
            <person name="Culley D."/>
            <person name="Magnuson J."/>
            <person name="James T.Y."/>
            <person name="O'Malley M.A."/>
            <person name="Stajich J.E."/>
            <person name="Spatafora J.W."/>
            <person name="Visel A."/>
            <person name="Grigoriev I.V."/>
        </authorList>
    </citation>
    <scope>NUCLEOTIDE SEQUENCE [LARGE SCALE GENOMIC DNA]</scope>
    <source>
        <strain evidence="7 8">NRRL Y-17943</strain>
    </source>
</reference>
<evidence type="ECO:0000256" key="6">
    <source>
        <dbReference type="SAM" id="Phobius"/>
    </source>
</evidence>
<evidence type="ECO:0000256" key="5">
    <source>
        <dbReference type="SAM" id="MobiDB-lite"/>
    </source>
</evidence>
<evidence type="ECO:0000313" key="8">
    <source>
        <dbReference type="Proteomes" id="UP000193218"/>
    </source>
</evidence>
<evidence type="ECO:0000256" key="2">
    <source>
        <dbReference type="ARBA" id="ARBA00022692"/>
    </source>
</evidence>
<feature type="transmembrane region" description="Helical" evidence="6">
    <location>
        <begin position="118"/>
        <end position="137"/>
    </location>
</feature>
<sequence>MDPTPSYDPFGEDGNGDTLATFTSSALDAIATAINSTWDQWGDGEPWDTGDQIPGDSGTIIDPLAGQVTNEGSYVLNTLLGLVIVLIASVLNAFGLNLTKLDHMRQQAIPRRERKKDYLRLLWLAGMGTYIISQLVGSPLALRYLRPDWVAPLGSSSLIFNFLFANWLVGTPVTATDIRGTVVIVLGVILIMIFSSINHGLSQTIDIETLNDLWTRAAWLSYFALLIAFTALTYLVSHFLASLLASRASFSPLPSPTTELPVTSRAKPQNAFKNVFLRLFHSWNAIETSAIKRLEIIFQRTDDARITWLQGIGWAVAGGSLAGMCLVFTKVTVKTFSLPGHPLVHPSALITLLLVIISAILQIVCLNRALVCADTVVVVPLFYAGYTVFGFINALVFFDQARQYARWVLGAVFVSIAILITGVVLLSLKSSAKAATDPYTVSTEPATSIRLRPQMRTVSATSHKSTPSKGEEDDIDGLGEHVSAKRDDVLWEAGSVSDGSDNEDQEKERRGLGGGGHRGERRGLLDEEGEDGDLDSPTKPKGKPQASASGAAR</sequence>
<evidence type="ECO:0000256" key="1">
    <source>
        <dbReference type="ARBA" id="ARBA00004141"/>
    </source>
</evidence>
<evidence type="ECO:0008006" key="9">
    <source>
        <dbReference type="Google" id="ProtNLM"/>
    </source>
</evidence>
<feature type="region of interest" description="Disordered" evidence="5">
    <location>
        <begin position="489"/>
        <end position="553"/>
    </location>
</feature>
<dbReference type="OrthoDB" id="165382at2759"/>
<protein>
    <recommendedName>
        <fullName evidence="9">Magnesium transporter NIPA-domain-containing protein</fullName>
    </recommendedName>
</protein>
<feature type="transmembrane region" description="Helical" evidence="6">
    <location>
        <begin position="376"/>
        <end position="398"/>
    </location>
</feature>
<organism evidence="7 8">
    <name type="scientific">Kockovaella imperatae</name>
    <dbReference type="NCBI Taxonomy" id="4999"/>
    <lineage>
        <taxon>Eukaryota</taxon>
        <taxon>Fungi</taxon>
        <taxon>Dikarya</taxon>
        <taxon>Basidiomycota</taxon>
        <taxon>Agaricomycotina</taxon>
        <taxon>Tremellomycetes</taxon>
        <taxon>Tremellales</taxon>
        <taxon>Cuniculitremaceae</taxon>
        <taxon>Kockovaella</taxon>
    </lineage>
</organism>
<feature type="transmembrane region" description="Helical" evidence="6">
    <location>
        <begin position="219"/>
        <end position="245"/>
    </location>
</feature>
<feature type="compositionally biased region" description="Polar residues" evidence="5">
    <location>
        <begin position="456"/>
        <end position="468"/>
    </location>
</feature>
<dbReference type="RefSeq" id="XP_021873734.1">
    <property type="nucleotide sequence ID" value="XM_022014745.1"/>
</dbReference>
<evidence type="ECO:0000256" key="4">
    <source>
        <dbReference type="ARBA" id="ARBA00023136"/>
    </source>
</evidence>
<feature type="region of interest" description="Disordered" evidence="5">
    <location>
        <begin position="437"/>
        <end position="477"/>
    </location>
</feature>
<feature type="transmembrane region" description="Helical" evidence="6">
    <location>
        <begin position="343"/>
        <end position="364"/>
    </location>
</feature>
<dbReference type="EMBL" id="NBSH01000002">
    <property type="protein sequence ID" value="ORX39949.1"/>
    <property type="molecule type" value="Genomic_DNA"/>
</dbReference>
<comment type="subcellular location">
    <subcellularLocation>
        <location evidence="1">Membrane</location>
        <topology evidence="1">Multi-pass membrane protein</topology>
    </subcellularLocation>
</comment>
<keyword evidence="4 6" id="KW-0472">Membrane</keyword>
<dbReference type="InParanoid" id="A0A1Y1UPM0"/>
<name>A0A1Y1UPM0_9TREE</name>
<dbReference type="SUPFAM" id="SSF103481">
    <property type="entry name" value="Multidrug resistance efflux transporter EmrE"/>
    <property type="match status" value="1"/>
</dbReference>
<comment type="caution">
    <text evidence="7">The sequence shown here is derived from an EMBL/GenBank/DDBJ whole genome shotgun (WGS) entry which is preliminary data.</text>
</comment>
<evidence type="ECO:0000313" key="7">
    <source>
        <dbReference type="EMBL" id="ORX39949.1"/>
    </source>
</evidence>
<dbReference type="InterPro" id="IPR008521">
    <property type="entry name" value="Mg_trans_NIPA"/>
</dbReference>
<accession>A0A1Y1UPM0</accession>
<dbReference type="PANTHER" id="PTHR12570">
    <property type="match status" value="1"/>
</dbReference>
<dbReference type="GO" id="GO:0015095">
    <property type="term" value="F:magnesium ion transmembrane transporter activity"/>
    <property type="evidence" value="ECO:0007669"/>
    <property type="project" value="InterPro"/>
</dbReference>
<dbReference type="Proteomes" id="UP000193218">
    <property type="component" value="Unassembled WGS sequence"/>
</dbReference>
<feature type="compositionally biased region" description="Basic and acidic residues" evidence="5">
    <location>
        <begin position="506"/>
        <end position="525"/>
    </location>
</feature>
<feature type="transmembrane region" description="Helical" evidence="6">
    <location>
        <begin position="149"/>
        <end position="169"/>
    </location>
</feature>
<keyword evidence="2 6" id="KW-0812">Transmembrane</keyword>
<dbReference type="GO" id="GO:0016020">
    <property type="term" value="C:membrane"/>
    <property type="evidence" value="ECO:0007669"/>
    <property type="project" value="UniProtKB-SubCell"/>
</dbReference>
<feature type="transmembrane region" description="Helical" evidence="6">
    <location>
        <begin position="74"/>
        <end position="98"/>
    </location>
</feature>
<keyword evidence="3 6" id="KW-1133">Transmembrane helix</keyword>
<dbReference type="Gene3D" id="1.10.3730.20">
    <property type="match status" value="1"/>
</dbReference>
<feature type="transmembrane region" description="Helical" evidence="6">
    <location>
        <begin position="404"/>
        <end position="428"/>
    </location>
</feature>
<dbReference type="AlphaFoldDB" id="A0A1Y1UPM0"/>
<dbReference type="Pfam" id="PF05653">
    <property type="entry name" value="Mg_trans_NIPA"/>
    <property type="match status" value="2"/>
</dbReference>
<feature type="transmembrane region" description="Helical" evidence="6">
    <location>
        <begin position="308"/>
        <end position="331"/>
    </location>
</feature>
<evidence type="ECO:0000256" key="3">
    <source>
        <dbReference type="ARBA" id="ARBA00022989"/>
    </source>
</evidence>
<dbReference type="InterPro" id="IPR037185">
    <property type="entry name" value="EmrE-like"/>
</dbReference>
<gene>
    <name evidence="7" type="ORF">BD324DRAFT_615617</name>
</gene>
<keyword evidence="8" id="KW-1185">Reference proteome</keyword>